<dbReference type="GO" id="GO:0061459">
    <property type="term" value="F:L-arginine transmembrane transporter activity"/>
    <property type="evidence" value="ECO:0007669"/>
    <property type="project" value="TreeGrafter"/>
</dbReference>
<comment type="similarity">
    <text evidence="2">Belongs to the amino acid/polyamine transporter 2 family.</text>
</comment>
<dbReference type="EMBL" id="PJQM01000988">
    <property type="protein sequence ID" value="RCI03519.1"/>
    <property type="molecule type" value="Genomic_DNA"/>
</dbReference>
<dbReference type="GO" id="GO:0005290">
    <property type="term" value="F:L-histidine transmembrane transporter activity"/>
    <property type="evidence" value="ECO:0007669"/>
    <property type="project" value="TreeGrafter"/>
</dbReference>
<evidence type="ECO:0000256" key="4">
    <source>
        <dbReference type="ARBA" id="ARBA00022554"/>
    </source>
</evidence>
<dbReference type="Proteomes" id="UP000253551">
    <property type="component" value="Unassembled WGS sequence"/>
</dbReference>
<dbReference type="GO" id="GO:0015194">
    <property type="term" value="F:L-serine transmembrane transporter activity"/>
    <property type="evidence" value="ECO:0007669"/>
    <property type="project" value="TreeGrafter"/>
</dbReference>
<dbReference type="GO" id="GO:0015189">
    <property type="term" value="F:L-lysine transmembrane transporter activity"/>
    <property type="evidence" value="ECO:0007669"/>
    <property type="project" value="TreeGrafter"/>
</dbReference>
<dbReference type="OrthoDB" id="438545at2759"/>
<dbReference type="GO" id="GO:0000329">
    <property type="term" value="C:fungal-type vacuole membrane"/>
    <property type="evidence" value="ECO:0007669"/>
    <property type="project" value="TreeGrafter"/>
</dbReference>
<keyword evidence="8 9" id="KW-0472">Membrane</keyword>
<keyword evidence="4" id="KW-0926">Vacuole</keyword>
<feature type="transmembrane region" description="Helical" evidence="9">
    <location>
        <begin position="132"/>
        <end position="157"/>
    </location>
</feature>
<feature type="transmembrane region" description="Helical" evidence="9">
    <location>
        <begin position="376"/>
        <end position="394"/>
    </location>
</feature>
<evidence type="ECO:0000259" key="10">
    <source>
        <dbReference type="Pfam" id="PF01490"/>
    </source>
</evidence>
<comment type="subcellular location">
    <subcellularLocation>
        <location evidence="1">Vacuole membrane</location>
        <topology evidence="1">Multi-pass membrane protein</topology>
    </subcellularLocation>
</comment>
<dbReference type="PANTHER" id="PTHR22950">
    <property type="entry name" value="AMINO ACID TRANSPORTER"/>
    <property type="match status" value="1"/>
</dbReference>
<gene>
    <name evidence="11" type="ORF">CU098_004918</name>
</gene>
<feature type="transmembrane region" description="Helical" evidence="9">
    <location>
        <begin position="400"/>
        <end position="422"/>
    </location>
</feature>
<feature type="domain" description="Amino acid transporter transmembrane" evidence="10">
    <location>
        <begin position="53"/>
        <end position="451"/>
    </location>
</feature>
<keyword evidence="7 9" id="KW-1133">Transmembrane helix</keyword>
<evidence type="ECO:0000256" key="8">
    <source>
        <dbReference type="ARBA" id="ARBA00023136"/>
    </source>
</evidence>
<feature type="transmembrane region" description="Helical" evidence="9">
    <location>
        <begin position="177"/>
        <end position="194"/>
    </location>
</feature>
<dbReference type="GO" id="GO:0005302">
    <property type="term" value="F:L-tyrosine transmembrane transporter activity"/>
    <property type="evidence" value="ECO:0007669"/>
    <property type="project" value="TreeGrafter"/>
</dbReference>
<feature type="transmembrane region" description="Helical" evidence="9">
    <location>
        <begin position="434"/>
        <end position="457"/>
    </location>
</feature>
<keyword evidence="3" id="KW-0813">Transport</keyword>
<name>A0A367KMY6_RHIST</name>
<evidence type="ECO:0000256" key="6">
    <source>
        <dbReference type="ARBA" id="ARBA00022970"/>
    </source>
</evidence>
<dbReference type="Pfam" id="PF01490">
    <property type="entry name" value="Aa_trans"/>
    <property type="match status" value="1"/>
</dbReference>
<dbReference type="STRING" id="4846.A0A367KMY6"/>
<feature type="transmembrane region" description="Helical" evidence="9">
    <location>
        <begin position="78"/>
        <end position="105"/>
    </location>
</feature>
<organism evidence="11 12">
    <name type="scientific">Rhizopus stolonifer</name>
    <name type="common">Rhizopus nigricans</name>
    <dbReference type="NCBI Taxonomy" id="4846"/>
    <lineage>
        <taxon>Eukaryota</taxon>
        <taxon>Fungi</taxon>
        <taxon>Fungi incertae sedis</taxon>
        <taxon>Mucoromycota</taxon>
        <taxon>Mucoromycotina</taxon>
        <taxon>Mucoromycetes</taxon>
        <taxon>Mucorales</taxon>
        <taxon>Mucorineae</taxon>
        <taxon>Rhizopodaceae</taxon>
        <taxon>Rhizopus</taxon>
    </lineage>
</organism>
<dbReference type="InterPro" id="IPR013057">
    <property type="entry name" value="AA_transpt_TM"/>
</dbReference>
<keyword evidence="6" id="KW-0029">Amino-acid transport</keyword>
<proteinExistence type="inferred from homology"/>
<evidence type="ECO:0000256" key="2">
    <source>
        <dbReference type="ARBA" id="ARBA00008066"/>
    </source>
</evidence>
<protein>
    <recommendedName>
        <fullName evidence="10">Amino acid transporter transmembrane domain-containing protein</fullName>
    </recommendedName>
</protein>
<comment type="caution">
    <text evidence="11">The sequence shown here is derived from an EMBL/GenBank/DDBJ whole genome shotgun (WGS) entry which is preliminary data.</text>
</comment>
<evidence type="ECO:0000313" key="12">
    <source>
        <dbReference type="Proteomes" id="UP000253551"/>
    </source>
</evidence>
<keyword evidence="5 9" id="KW-0812">Transmembrane</keyword>
<evidence type="ECO:0000256" key="5">
    <source>
        <dbReference type="ARBA" id="ARBA00022692"/>
    </source>
</evidence>
<feature type="transmembrane region" description="Helical" evidence="9">
    <location>
        <begin position="318"/>
        <end position="338"/>
    </location>
</feature>
<feature type="transmembrane region" description="Helical" evidence="9">
    <location>
        <begin position="236"/>
        <end position="259"/>
    </location>
</feature>
<evidence type="ECO:0000256" key="1">
    <source>
        <dbReference type="ARBA" id="ARBA00004128"/>
    </source>
</evidence>
<evidence type="ECO:0000256" key="3">
    <source>
        <dbReference type="ARBA" id="ARBA00022448"/>
    </source>
</evidence>
<feature type="transmembrane region" description="Helical" evidence="9">
    <location>
        <begin position="280"/>
        <end position="303"/>
    </location>
</feature>
<feature type="transmembrane region" description="Helical" evidence="9">
    <location>
        <begin position="206"/>
        <end position="224"/>
    </location>
</feature>
<evidence type="ECO:0000256" key="7">
    <source>
        <dbReference type="ARBA" id="ARBA00022989"/>
    </source>
</evidence>
<keyword evidence="12" id="KW-1185">Reference proteome</keyword>
<evidence type="ECO:0000256" key="9">
    <source>
        <dbReference type="SAM" id="Phobius"/>
    </source>
</evidence>
<evidence type="ECO:0000313" key="11">
    <source>
        <dbReference type="EMBL" id="RCI03519.1"/>
    </source>
</evidence>
<dbReference type="PANTHER" id="PTHR22950:SF678">
    <property type="entry name" value="VACUOLAR AMINO ACID TRANSPORTER 5-RELATED"/>
    <property type="match status" value="1"/>
</dbReference>
<dbReference type="GO" id="GO:0005313">
    <property type="term" value="F:L-glutamate transmembrane transporter activity"/>
    <property type="evidence" value="ECO:0007669"/>
    <property type="project" value="TreeGrafter"/>
</dbReference>
<accession>A0A367KMY6</accession>
<sequence>MTTSEYQPLEYDPGLELVPQQDRQPLLQDSVSSTSPFVQPTTIYVQDYEQHATATPISCIINLANTILGTGMLAMPSAMASVGILPGIFLIGFSALMSGTGLYFLSRCAARTEGRNASFFAISKLTWPKIAVFFDLAIAIKCFGVAVSYLIIIGDLMPQVIDSLSNHAHTAYFLTDRRFWITLFVLVLILPLSFLKKLDSLKYTSLVALVAVIYLCVIVLYHYVSPNYPLPQKEDVELVSFSASILGHLPVFVFAFTCHQNIFSVYNELKDNSKQAINKVIATSIGGSAFVYEAIAILGYLSFGKQVRGNIIMEYPPSYFVAGGRLAMVISCIFSYPLQAHPCRASLDKVLTLLSPSKGLKASPLSSPPPPSAFKYFAMTTTILIASYLVAITITELDLVLSFVGSTGSTTISFVLPGLFYYKIHENDQWNSAKISSVLLALYGMFIMTVCLTYNIMRLTSNVSSTA</sequence>
<reference evidence="11 12" key="1">
    <citation type="journal article" date="2018" name="G3 (Bethesda)">
        <title>Phylogenetic and Phylogenomic Definition of Rhizopus Species.</title>
        <authorList>
            <person name="Gryganskyi A.P."/>
            <person name="Golan J."/>
            <person name="Dolatabadi S."/>
            <person name="Mondo S."/>
            <person name="Robb S."/>
            <person name="Idnurm A."/>
            <person name="Muszewska A."/>
            <person name="Steczkiewicz K."/>
            <person name="Masonjones S."/>
            <person name="Liao H.L."/>
            <person name="Gajdeczka M.T."/>
            <person name="Anike F."/>
            <person name="Vuek A."/>
            <person name="Anishchenko I.M."/>
            <person name="Voigt K."/>
            <person name="de Hoog G.S."/>
            <person name="Smith M.E."/>
            <person name="Heitman J."/>
            <person name="Vilgalys R."/>
            <person name="Stajich J.E."/>
        </authorList>
    </citation>
    <scope>NUCLEOTIDE SEQUENCE [LARGE SCALE GENOMIC DNA]</scope>
    <source>
        <strain evidence="11 12">LSU 92-RS-03</strain>
    </source>
</reference>
<dbReference type="AlphaFoldDB" id="A0A367KMY6"/>